<feature type="transmembrane region" description="Helical" evidence="1">
    <location>
        <begin position="266"/>
        <end position="287"/>
    </location>
</feature>
<keyword evidence="1" id="KW-0472">Membrane</keyword>
<dbReference type="PANTHER" id="PTHR43685:SF11">
    <property type="entry name" value="GLYCOSYLTRANSFERASE TAGX-RELATED"/>
    <property type="match status" value="1"/>
</dbReference>
<dbReference type="EMBL" id="JWMF01000001">
    <property type="protein sequence ID" value="KJY52691.1"/>
    <property type="molecule type" value="Genomic_DNA"/>
</dbReference>
<comment type="caution">
    <text evidence="3">The sequence shown here is derived from an EMBL/GenBank/DDBJ whole genome shotgun (WGS) entry which is preliminary data.</text>
</comment>
<dbReference type="InterPro" id="IPR001173">
    <property type="entry name" value="Glyco_trans_2-like"/>
</dbReference>
<gene>
    <name evidence="3" type="ORF">JF70_00120</name>
</gene>
<dbReference type="Pfam" id="PF00535">
    <property type="entry name" value="Glycos_transf_2"/>
    <property type="match status" value="1"/>
</dbReference>
<name>A0A0F4L525_9BIFI</name>
<dbReference type="Gene3D" id="3.90.550.10">
    <property type="entry name" value="Spore Coat Polysaccharide Biosynthesis Protein SpsA, Chain A"/>
    <property type="match status" value="1"/>
</dbReference>
<keyword evidence="1" id="KW-0812">Transmembrane</keyword>
<proteinExistence type="predicted"/>
<evidence type="ECO:0000256" key="1">
    <source>
        <dbReference type="SAM" id="Phobius"/>
    </source>
</evidence>
<evidence type="ECO:0000313" key="4">
    <source>
        <dbReference type="Proteomes" id="UP000033567"/>
    </source>
</evidence>
<dbReference type="SUPFAM" id="SSF53448">
    <property type="entry name" value="Nucleotide-diphospho-sugar transferases"/>
    <property type="match status" value="1"/>
</dbReference>
<dbReference type="InterPro" id="IPR029044">
    <property type="entry name" value="Nucleotide-diphossugar_trans"/>
</dbReference>
<dbReference type="PATRIC" id="fig|1684.5.peg.12"/>
<keyword evidence="3" id="KW-0808">Transferase</keyword>
<feature type="domain" description="Glycosyltransferase 2-like" evidence="2">
    <location>
        <begin position="16"/>
        <end position="146"/>
    </location>
</feature>
<dbReference type="AlphaFoldDB" id="A0A0F4L525"/>
<reference evidence="3 4" key="1">
    <citation type="submission" date="2014-12" db="EMBL/GenBank/DDBJ databases">
        <title>Comparative genomics of the lactic acid bacteria isolated from the honey bee gut.</title>
        <authorList>
            <person name="Ellegaard K.M."/>
            <person name="Tamarit D."/>
            <person name="Javelind E."/>
            <person name="Olofsson T."/>
            <person name="Andersson S.G."/>
            <person name="Vasquez A."/>
        </authorList>
    </citation>
    <scope>NUCLEOTIDE SEQUENCE [LARGE SCALE GENOMIC DNA]</scope>
    <source>
        <strain evidence="3 4">Bin7</strain>
    </source>
</reference>
<evidence type="ECO:0000259" key="2">
    <source>
        <dbReference type="Pfam" id="PF00535"/>
    </source>
</evidence>
<dbReference type="PANTHER" id="PTHR43685">
    <property type="entry name" value="GLYCOSYLTRANSFERASE"/>
    <property type="match status" value="1"/>
</dbReference>
<accession>A0A0F4L525</accession>
<sequence length="349" mass="39723">MTADRPASTSPPVLTFIVPAYNMAKHLPTCLDSLLSRECDDLEVIVVDDGSTDATAQVVQSYQARHPHTVRLISQTNKGHGGAVNTGLAAARGRYVKVVDADDWVDPTSLGLVLDQLRDQSRRTNPVDMVVTNYVYEKEGRKHKRVINFRSVMNPGRVLDWNHLRRFGLAQYMIMHALILRTEVLRQAHTRLPEHTYYVDFIYSYQPLPWVHTLLYLDTNFYRYHTGRQGQSVQTSIMIARVSQLLLVNGLMADSTPDPGTVPRGLYRYMIHYLSINCVVTSVFLILSRKPSNYRNKDMLWRRLEHRSPVIASDVRSTLLCRIINMPGRPGRLAIRLGYKVADAAMGFN</sequence>
<keyword evidence="4" id="KW-1185">Reference proteome</keyword>
<protein>
    <submittedName>
        <fullName evidence="3">Glycosyltransferase</fullName>
    </submittedName>
</protein>
<dbReference type="InterPro" id="IPR050834">
    <property type="entry name" value="Glycosyltransf_2"/>
</dbReference>
<dbReference type="GO" id="GO:0016740">
    <property type="term" value="F:transferase activity"/>
    <property type="evidence" value="ECO:0007669"/>
    <property type="project" value="UniProtKB-KW"/>
</dbReference>
<evidence type="ECO:0000313" key="3">
    <source>
        <dbReference type="EMBL" id="KJY52691.1"/>
    </source>
</evidence>
<dbReference type="CDD" id="cd00761">
    <property type="entry name" value="Glyco_tranf_GTA_type"/>
    <property type="match status" value="1"/>
</dbReference>
<organism evidence="3 4">
    <name type="scientific">Bifidobacterium mellis</name>
    <dbReference type="NCBI Taxonomy" id="1293823"/>
    <lineage>
        <taxon>Bacteria</taxon>
        <taxon>Bacillati</taxon>
        <taxon>Actinomycetota</taxon>
        <taxon>Actinomycetes</taxon>
        <taxon>Bifidobacteriales</taxon>
        <taxon>Bifidobacteriaceae</taxon>
        <taxon>Bifidobacterium</taxon>
    </lineage>
</organism>
<keyword evidence="1" id="KW-1133">Transmembrane helix</keyword>
<dbReference type="RefSeq" id="WP_045934813.1">
    <property type="nucleotide sequence ID" value="NZ_KQ033884.1"/>
</dbReference>
<dbReference type="Proteomes" id="UP000033567">
    <property type="component" value="Unassembled WGS sequence"/>
</dbReference>